<dbReference type="STRING" id="338963.Pcar_1491"/>
<reference evidence="6 7" key="2">
    <citation type="journal article" date="2012" name="BMC Genomics">
        <title>The genome of Pelobacter carbinolicus reveals surprising metabolic capabilities and physiological features.</title>
        <authorList>
            <person name="Aklujkar M."/>
            <person name="Haveman S.A."/>
            <person name="Didonato R.Jr."/>
            <person name="Chertkov O."/>
            <person name="Han C.S."/>
            <person name="Land M.L."/>
            <person name="Brown P."/>
            <person name="Lovley D.R."/>
        </authorList>
    </citation>
    <scope>NUCLEOTIDE SEQUENCE [LARGE SCALE GENOMIC DNA]</scope>
    <source>
        <strain evidence="7">DSM 2380 / NBRC 103641 / GraBd1</strain>
    </source>
</reference>
<dbReference type="InterPro" id="IPR014710">
    <property type="entry name" value="RmlC-like_jellyroll"/>
</dbReference>
<dbReference type="SUPFAM" id="SSF51206">
    <property type="entry name" value="cAMP-binding domain-like"/>
    <property type="match status" value="1"/>
</dbReference>
<dbReference type="RefSeq" id="WP_011341220.1">
    <property type="nucleotide sequence ID" value="NC_007498.2"/>
</dbReference>
<dbReference type="SMART" id="SM00419">
    <property type="entry name" value="HTH_CRP"/>
    <property type="match status" value="1"/>
</dbReference>
<dbReference type="PANTHER" id="PTHR24567">
    <property type="entry name" value="CRP FAMILY TRANSCRIPTIONAL REGULATORY PROTEIN"/>
    <property type="match status" value="1"/>
</dbReference>
<dbReference type="InterPro" id="IPR012318">
    <property type="entry name" value="HTH_CRP"/>
</dbReference>
<dbReference type="GO" id="GO:0003677">
    <property type="term" value="F:DNA binding"/>
    <property type="evidence" value="ECO:0007669"/>
    <property type="project" value="UniProtKB-KW"/>
</dbReference>
<keyword evidence="2" id="KW-0238">DNA-binding</keyword>
<dbReference type="HOGENOM" id="CLU_075053_4_0_7"/>
<dbReference type="PROSITE" id="PS51063">
    <property type="entry name" value="HTH_CRP_2"/>
    <property type="match status" value="1"/>
</dbReference>
<dbReference type="OrthoDB" id="892842at2"/>
<evidence type="ECO:0000256" key="1">
    <source>
        <dbReference type="ARBA" id="ARBA00023015"/>
    </source>
</evidence>
<gene>
    <name evidence="6" type="primary">fnr-1</name>
    <name evidence="6" type="ordered locus">Pcar_1491</name>
</gene>
<dbReference type="InterPro" id="IPR000595">
    <property type="entry name" value="cNMP-bd_dom"/>
</dbReference>
<dbReference type="Proteomes" id="UP000002534">
    <property type="component" value="Chromosome"/>
</dbReference>
<name>Q3A4H0_SYNC1</name>
<dbReference type="PANTHER" id="PTHR24567:SF74">
    <property type="entry name" value="HTH-TYPE TRANSCRIPTIONAL REGULATOR ARCR"/>
    <property type="match status" value="1"/>
</dbReference>
<evidence type="ECO:0000259" key="4">
    <source>
        <dbReference type="PROSITE" id="PS50042"/>
    </source>
</evidence>
<keyword evidence="1" id="KW-0805">Transcription regulation</keyword>
<feature type="domain" description="HTH crp-type" evidence="5">
    <location>
        <begin position="146"/>
        <end position="213"/>
    </location>
</feature>
<accession>Q3A4H0</accession>
<dbReference type="InterPro" id="IPR018490">
    <property type="entry name" value="cNMP-bd_dom_sf"/>
</dbReference>
<dbReference type="KEGG" id="pca:Pcar_1491"/>
<keyword evidence="7" id="KW-1185">Reference proteome</keyword>
<keyword evidence="3" id="KW-0804">Transcription</keyword>
<organism evidence="6 7">
    <name type="scientific">Syntrophotalea carbinolica (strain DSM 2380 / NBRC 103641 / GraBd1)</name>
    <name type="common">Pelobacter carbinolicus</name>
    <dbReference type="NCBI Taxonomy" id="338963"/>
    <lineage>
        <taxon>Bacteria</taxon>
        <taxon>Pseudomonadati</taxon>
        <taxon>Thermodesulfobacteriota</taxon>
        <taxon>Desulfuromonadia</taxon>
        <taxon>Desulfuromonadales</taxon>
        <taxon>Syntrophotaleaceae</taxon>
        <taxon>Syntrophotalea</taxon>
    </lineage>
</organism>
<dbReference type="InterPro" id="IPR036390">
    <property type="entry name" value="WH_DNA-bd_sf"/>
</dbReference>
<dbReference type="Gene3D" id="2.60.120.10">
    <property type="entry name" value="Jelly Rolls"/>
    <property type="match status" value="1"/>
</dbReference>
<dbReference type="GO" id="GO:0005829">
    <property type="term" value="C:cytosol"/>
    <property type="evidence" value="ECO:0007669"/>
    <property type="project" value="TreeGrafter"/>
</dbReference>
<evidence type="ECO:0000313" key="6">
    <source>
        <dbReference type="EMBL" id="ABA88737.1"/>
    </source>
</evidence>
<dbReference type="eggNOG" id="COG0664">
    <property type="taxonomic scope" value="Bacteria"/>
</dbReference>
<evidence type="ECO:0000259" key="5">
    <source>
        <dbReference type="PROSITE" id="PS51063"/>
    </source>
</evidence>
<dbReference type="GO" id="GO:0003700">
    <property type="term" value="F:DNA-binding transcription factor activity"/>
    <property type="evidence" value="ECO:0007669"/>
    <property type="project" value="TreeGrafter"/>
</dbReference>
<dbReference type="CDD" id="cd00038">
    <property type="entry name" value="CAP_ED"/>
    <property type="match status" value="1"/>
</dbReference>
<evidence type="ECO:0000256" key="3">
    <source>
        <dbReference type="ARBA" id="ARBA00023163"/>
    </source>
</evidence>
<protein>
    <submittedName>
        <fullName evidence="6">Transcriptional regulator, Crp/Fnr family</fullName>
    </submittedName>
</protein>
<dbReference type="EMBL" id="CP000142">
    <property type="protein sequence ID" value="ABA88737.1"/>
    <property type="molecule type" value="Genomic_DNA"/>
</dbReference>
<dbReference type="AlphaFoldDB" id="Q3A4H0"/>
<dbReference type="PROSITE" id="PS50042">
    <property type="entry name" value="CNMP_BINDING_3"/>
    <property type="match status" value="1"/>
</dbReference>
<feature type="domain" description="Cyclic nucleotide-binding" evidence="4">
    <location>
        <begin position="12"/>
        <end position="115"/>
    </location>
</feature>
<sequence length="224" mass="25197">MDEREAIKRCPLFAGVTDKDLDDLTGIARRQKYVKGQMVFSEGDDATGFFIPIEGKVKIFKLSPDGRERILRIAHPGRTFAEAAIFDVGVFPAYAQAIEDSVLLFFPKQAILNLLHCNAQLAINMIGGISRILRELMDHMESLTFKDVPSRLARYLLDLSEMKQREVRLPVSKTQLAANLNTAGETLSRSLRKMSDENLIAVRGRNIEILNFQGLLDLAAKYKE</sequence>
<dbReference type="Pfam" id="PF00027">
    <property type="entry name" value="cNMP_binding"/>
    <property type="match status" value="1"/>
</dbReference>
<reference evidence="7" key="1">
    <citation type="submission" date="2005-10" db="EMBL/GenBank/DDBJ databases">
        <title>Complete sequence of Pelobacter carbinolicus DSM 2380.</title>
        <authorList>
            <person name="Copeland A."/>
            <person name="Lucas S."/>
            <person name="Lapidus A."/>
            <person name="Barry K."/>
            <person name="Detter J.C."/>
            <person name="Glavina T."/>
            <person name="Hammon N."/>
            <person name="Israni S."/>
            <person name="Pitluck S."/>
            <person name="Chertkov O."/>
            <person name="Schmutz J."/>
            <person name="Larimer F."/>
            <person name="Land M."/>
            <person name="Kyrpides N."/>
            <person name="Ivanova N."/>
            <person name="Richardson P."/>
        </authorList>
    </citation>
    <scope>NUCLEOTIDE SEQUENCE [LARGE SCALE GENOMIC DNA]</scope>
    <source>
        <strain evidence="7">DSM 2380 / NBRC 103641 / GraBd1</strain>
    </source>
</reference>
<evidence type="ECO:0000256" key="2">
    <source>
        <dbReference type="ARBA" id="ARBA00023125"/>
    </source>
</evidence>
<dbReference type="SMART" id="SM00100">
    <property type="entry name" value="cNMP"/>
    <property type="match status" value="1"/>
</dbReference>
<dbReference type="SUPFAM" id="SSF46785">
    <property type="entry name" value="Winged helix' DNA-binding domain"/>
    <property type="match status" value="1"/>
</dbReference>
<dbReference type="Pfam" id="PF13545">
    <property type="entry name" value="HTH_Crp_2"/>
    <property type="match status" value="1"/>
</dbReference>
<dbReference type="InterPro" id="IPR050397">
    <property type="entry name" value="Env_Response_Regulators"/>
</dbReference>
<proteinExistence type="predicted"/>
<evidence type="ECO:0000313" key="7">
    <source>
        <dbReference type="Proteomes" id="UP000002534"/>
    </source>
</evidence>